<dbReference type="Pfam" id="PF05127">
    <property type="entry name" value="NAT10_TcmA_helicase"/>
    <property type="match status" value="1"/>
</dbReference>
<dbReference type="PROSITE" id="PS51186">
    <property type="entry name" value="GNAT"/>
    <property type="match status" value="1"/>
</dbReference>
<dbReference type="Pfam" id="PF08351">
    <property type="entry name" value="TmcA_N"/>
    <property type="match status" value="1"/>
</dbReference>
<evidence type="ECO:0000256" key="7">
    <source>
        <dbReference type="ARBA" id="ARBA00022884"/>
    </source>
</evidence>
<feature type="binding site" evidence="9">
    <location>
        <position position="183"/>
    </location>
    <ligand>
        <name>ATP</name>
        <dbReference type="ChEBI" id="CHEBI:30616"/>
    </ligand>
</feature>
<dbReference type="SUPFAM" id="SSF52540">
    <property type="entry name" value="P-loop containing nucleoside triphosphate hydrolases"/>
    <property type="match status" value="1"/>
</dbReference>
<dbReference type="InterPro" id="IPR016181">
    <property type="entry name" value="Acyl_CoA_acyltransferase"/>
</dbReference>
<dbReference type="InterPro" id="IPR027417">
    <property type="entry name" value="P-loop_NTPase"/>
</dbReference>
<dbReference type="Gene3D" id="3.40.50.300">
    <property type="entry name" value="P-loop containing nucleotide triphosphate hydrolases"/>
    <property type="match status" value="1"/>
</dbReference>
<feature type="binding site" evidence="9">
    <location>
        <position position="352"/>
    </location>
    <ligand>
        <name>ATP</name>
        <dbReference type="ChEBI" id="CHEBI:30616"/>
    </ligand>
</feature>
<dbReference type="EMBL" id="JBHSDI010000001">
    <property type="protein sequence ID" value="MFC4258045.1"/>
    <property type="molecule type" value="Genomic_DNA"/>
</dbReference>
<dbReference type="Gene3D" id="3.40.50.11040">
    <property type="match status" value="1"/>
</dbReference>
<evidence type="ECO:0000256" key="3">
    <source>
        <dbReference type="ARBA" id="ARBA00022679"/>
    </source>
</evidence>
<evidence type="ECO:0000313" key="12">
    <source>
        <dbReference type="Proteomes" id="UP001595798"/>
    </source>
</evidence>
<evidence type="ECO:0000256" key="9">
    <source>
        <dbReference type="HAMAP-Rule" id="MF_01886"/>
    </source>
</evidence>
<evidence type="ECO:0000313" key="11">
    <source>
        <dbReference type="EMBL" id="MFC4258045.1"/>
    </source>
</evidence>
<dbReference type="InterPro" id="IPR013562">
    <property type="entry name" value="TmcA/NAT10_N"/>
</dbReference>
<keyword evidence="7 9" id="KW-0694">RNA-binding</keyword>
<comment type="caution">
    <text evidence="11">The sequence shown here is derived from an EMBL/GenBank/DDBJ whole genome shotgun (WGS) entry which is preliminary data.</text>
</comment>
<comment type="catalytic activity">
    <reaction evidence="9">
        <text>cytidine(34) in elongator tRNA(Met) + acetyl-CoA + ATP + H2O = N(4)-acetylcytidine(34) in elongator tRNA(Met) + ADP + phosphate + CoA + H(+)</text>
        <dbReference type="Rhea" id="RHEA:43788"/>
        <dbReference type="Rhea" id="RHEA-COMP:10693"/>
        <dbReference type="Rhea" id="RHEA-COMP:10694"/>
        <dbReference type="ChEBI" id="CHEBI:15377"/>
        <dbReference type="ChEBI" id="CHEBI:15378"/>
        <dbReference type="ChEBI" id="CHEBI:30616"/>
        <dbReference type="ChEBI" id="CHEBI:43474"/>
        <dbReference type="ChEBI" id="CHEBI:57287"/>
        <dbReference type="ChEBI" id="CHEBI:57288"/>
        <dbReference type="ChEBI" id="CHEBI:74900"/>
        <dbReference type="ChEBI" id="CHEBI:82748"/>
        <dbReference type="ChEBI" id="CHEBI:456216"/>
        <dbReference type="EC" id="2.3.1.193"/>
    </reaction>
</comment>
<dbReference type="InterPro" id="IPR038321">
    <property type="entry name" value="TmcA_C_sf"/>
</dbReference>
<comment type="function">
    <text evidence="9">Catalyzes the formation of N(4)-acetylcytidine (ac(4)C) at the wobble position of tRNA(Met), by using acetyl-CoA as an acetyl donor and ATP (or GTP).</text>
</comment>
<keyword evidence="3 9" id="KW-0808">Transferase</keyword>
<keyword evidence="12" id="KW-1185">Reference proteome</keyword>
<dbReference type="Gene3D" id="1.20.120.890">
    <property type="entry name" value="tRNA(Met) cytidine acetyltransferase, tail domain"/>
    <property type="match status" value="1"/>
</dbReference>
<evidence type="ECO:0000259" key="10">
    <source>
        <dbReference type="PROSITE" id="PS51186"/>
    </source>
</evidence>
<dbReference type="InterPro" id="IPR024914">
    <property type="entry name" value="tRNA_acetyltr_TmcA"/>
</dbReference>
<sequence>MAGNEWQALTEQLAVRGERRLVLIEGERDQVLSCARGVLEKLAPEHGFWVGESQCNPHSALQPLATAKARQRLGTETPLVVWDGWQGNPPDALAAMAGTIQAGGLWLWLVPPLADWSAFPDPDYARMGLPAGGHHPFLARMARTISDDGAVIRLSADNPDSLPVLSHSDSGQPPFQVAGTPDQEQAINAIVRAGQGRRRRPLVMTADRGRGKSAALGIAAVRLLQGGRNRIVVVSPRKDNVASLFRHAADQMGIDYHGQTRLQLEAGARLEWLPADELLATRPEAELVLVDEAAALPSPLLKQILLGWPRVVFASTVHGYEGSGRGFNLRFRSVLDRETPHWQSLTLDQPVRWSPQDPLEPLVNRLFLLDADAKGAELTGNITIEDWQPGQASEAELSRAFGLLVDAHYRTTPGDLRQWMDDPEAVTVVARQGADIVGVLWATVEGGLEPALAHSVLRGERRLKGHLLPQSLANHGGDVEAATLRMLRVVRVAVHHQCRRQGIGRTLLGHTIQRASEMGLDAIGTSYGAAEELLPFWQSSGFATVRLGISREASSGEYAVQMLKGLSHRGVAAQQRLSARFAEQWPVLLPVVWPALAPSLVLAITADLPAAVPLTEQELIELDAFAHGHRGFELTLPALKRLTVQACVASRLQPSREADLWVKCVVQNQSWDAVRSTSLCTGRRDGEARLRRLVVGLLASD</sequence>
<dbReference type="Pfam" id="PF17176">
    <property type="entry name" value="tRNA_bind_3"/>
    <property type="match status" value="1"/>
</dbReference>
<evidence type="ECO:0000256" key="2">
    <source>
        <dbReference type="ARBA" id="ARBA00022555"/>
    </source>
</evidence>
<evidence type="ECO:0000256" key="4">
    <source>
        <dbReference type="ARBA" id="ARBA00022694"/>
    </source>
</evidence>
<protein>
    <recommendedName>
        <fullName evidence="9">tRNA(Met) cytidine acetyltransferase TmcA</fullName>
        <ecNumber evidence="9">2.3.1.193</ecNumber>
    </recommendedName>
</protein>
<dbReference type="InterPro" id="IPR007807">
    <property type="entry name" value="TcmA/NAT10_helicase"/>
</dbReference>
<evidence type="ECO:0000256" key="8">
    <source>
        <dbReference type="ARBA" id="ARBA00023315"/>
    </source>
</evidence>
<evidence type="ECO:0000256" key="1">
    <source>
        <dbReference type="ARBA" id="ARBA00022490"/>
    </source>
</evidence>
<dbReference type="InterPro" id="IPR033442">
    <property type="entry name" value="TmcA_tRNA_bind"/>
</dbReference>
<dbReference type="PANTHER" id="PTHR10925:SF5">
    <property type="entry name" value="RNA CYTIDINE ACETYLTRANSFERASE"/>
    <property type="match status" value="1"/>
</dbReference>
<keyword evidence="2 9" id="KW-0820">tRNA-binding</keyword>
<dbReference type="InterPro" id="IPR032672">
    <property type="entry name" value="TmcA/NAT10/Kre33"/>
</dbReference>
<keyword evidence="8 9" id="KW-0012">Acyltransferase</keyword>
<comment type="caution">
    <text evidence="9">Lacks conserved residue(s) required for the propagation of feature annotation.</text>
</comment>
<feature type="binding site" evidence="9">
    <location>
        <begin position="492"/>
        <end position="494"/>
    </location>
    <ligand>
        <name>acetyl-CoA</name>
        <dbReference type="ChEBI" id="CHEBI:57288"/>
    </ligand>
</feature>
<comment type="similarity">
    <text evidence="9">Belongs to the TmcA family.</text>
</comment>
<dbReference type="EC" id="2.3.1.193" evidence="9"/>
<dbReference type="SUPFAM" id="SSF55729">
    <property type="entry name" value="Acyl-CoA N-acyltransferases (Nat)"/>
    <property type="match status" value="1"/>
</dbReference>
<evidence type="ECO:0000256" key="5">
    <source>
        <dbReference type="ARBA" id="ARBA00022741"/>
    </source>
</evidence>
<dbReference type="HAMAP" id="MF_01886">
    <property type="entry name" value="tRNA_acetyltr_TmcA"/>
    <property type="match status" value="1"/>
</dbReference>
<organism evidence="11 12">
    <name type="scientific">Marinobacter lacisalsi</name>
    <dbReference type="NCBI Taxonomy" id="475979"/>
    <lineage>
        <taxon>Bacteria</taxon>
        <taxon>Pseudomonadati</taxon>
        <taxon>Pseudomonadota</taxon>
        <taxon>Gammaproteobacteria</taxon>
        <taxon>Pseudomonadales</taxon>
        <taxon>Marinobacteraceae</taxon>
        <taxon>Marinobacter</taxon>
    </lineage>
</organism>
<dbReference type="CDD" id="cd04301">
    <property type="entry name" value="NAT_SF"/>
    <property type="match status" value="1"/>
</dbReference>
<dbReference type="PANTHER" id="PTHR10925">
    <property type="entry name" value="N-ACETYLTRANSFERASE 10"/>
    <property type="match status" value="1"/>
</dbReference>
<evidence type="ECO:0000256" key="6">
    <source>
        <dbReference type="ARBA" id="ARBA00022840"/>
    </source>
</evidence>
<dbReference type="Proteomes" id="UP001595798">
    <property type="component" value="Unassembled WGS sequence"/>
</dbReference>
<keyword evidence="5 9" id="KW-0547">Nucleotide-binding</keyword>
<keyword evidence="4 9" id="KW-0819">tRNA processing</keyword>
<dbReference type="InterPro" id="IPR000182">
    <property type="entry name" value="GNAT_dom"/>
</dbReference>
<keyword evidence="6 9" id="KW-0067">ATP-binding</keyword>
<reference evidence="12" key="1">
    <citation type="journal article" date="2019" name="Int. J. Syst. Evol. Microbiol.">
        <title>The Global Catalogue of Microorganisms (GCM) 10K type strain sequencing project: providing services to taxonomists for standard genome sequencing and annotation.</title>
        <authorList>
            <consortium name="The Broad Institute Genomics Platform"/>
            <consortium name="The Broad Institute Genome Sequencing Center for Infectious Disease"/>
            <person name="Wu L."/>
            <person name="Ma J."/>
        </authorList>
    </citation>
    <scope>NUCLEOTIDE SEQUENCE [LARGE SCALE GENOMIC DNA]</scope>
    <source>
        <strain evidence="12">CECT 7297</strain>
    </source>
</reference>
<gene>
    <name evidence="9" type="primary">tmcA</name>
    <name evidence="11" type="ORF">ACFOZ5_03240</name>
</gene>
<dbReference type="RefSeq" id="WP_379885377.1">
    <property type="nucleotide sequence ID" value="NZ_JBHSDI010000001.1"/>
</dbReference>
<name>A0ABV8QCL5_9GAMM</name>
<feature type="domain" description="N-acetyltransferase" evidence="10">
    <location>
        <begin position="382"/>
        <end position="567"/>
    </location>
</feature>
<accession>A0ABV8QCL5</accession>
<dbReference type="Gene3D" id="3.40.630.30">
    <property type="match status" value="1"/>
</dbReference>
<proteinExistence type="inferred from homology"/>
<dbReference type="Pfam" id="PF13718">
    <property type="entry name" value="GNAT_acetyltr_2"/>
    <property type="match status" value="2"/>
</dbReference>
<comment type="subcellular location">
    <subcellularLocation>
        <location evidence="9">Cytoplasm</location>
    </subcellularLocation>
</comment>
<keyword evidence="1 9" id="KW-0963">Cytoplasm</keyword>
<feature type="binding site" evidence="9">
    <location>
        <position position="532"/>
    </location>
    <ligand>
        <name>acetyl-CoA</name>
        <dbReference type="ChEBI" id="CHEBI:57288"/>
    </ligand>
</feature>